<evidence type="ECO:0000256" key="5">
    <source>
        <dbReference type="SAM" id="Phobius"/>
    </source>
</evidence>
<dbReference type="InterPro" id="IPR006603">
    <property type="entry name" value="PQ-loop_rpt"/>
</dbReference>
<dbReference type="RefSeq" id="WP_344926322.1">
    <property type="nucleotide sequence ID" value="NZ_BAABCW010000005.1"/>
</dbReference>
<keyword evidence="4 5" id="KW-0472">Membrane</keyword>
<reference evidence="7" key="1">
    <citation type="journal article" date="2019" name="Int. J. Syst. Evol. Microbiol.">
        <title>The Global Catalogue of Microorganisms (GCM) 10K type strain sequencing project: providing services to taxonomists for standard genome sequencing and annotation.</title>
        <authorList>
            <consortium name="The Broad Institute Genomics Platform"/>
            <consortium name="The Broad Institute Genome Sequencing Center for Infectious Disease"/>
            <person name="Wu L."/>
            <person name="Ma J."/>
        </authorList>
    </citation>
    <scope>NUCLEOTIDE SEQUENCE [LARGE SCALE GENOMIC DNA]</scope>
    <source>
        <strain evidence="7">JCM 17106</strain>
    </source>
</reference>
<dbReference type="EMBL" id="BAABCW010000005">
    <property type="protein sequence ID" value="GAA4115900.1"/>
    <property type="molecule type" value="Genomic_DNA"/>
</dbReference>
<evidence type="ECO:0000313" key="7">
    <source>
        <dbReference type="Proteomes" id="UP001500459"/>
    </source>
</evidence>
<feature type="transmembrane region" description="Helical" evidence="5">
    <location>
        <begin position="63"/>
        <end position="84"/>
    </location>
</feature>
<evidence type="ECO:0000256" key="1">
    <source>
        <dbReference type="ARBA" id="ARBA00004141"/>
    </source>
</evidence>
<comment type="subcellular location">
    <subcellularLocation>
        <location evidence="1">Membrane</location>
        <topology evidence="1">Multi-pass membrane protein</topology>
    </subcellularLocation>
</comment>
<dbReference type="InterPro" id="IPR047662">
    <property type="entry name" value="SemiSWEET"/>
</dbReference>
<name>A0ABP7XH79_9FLAO</name>
<accession>A0ABP7XH79</accession>
<dbReference type="Pfam" id="PF04193">
    <property type="entry name" value="PQ-loop"/>
    <property type="match status" value="1"/>
</dbReference>
<dbReference type="NCBIfam" id="NF037968">
    <property type="entry name" value="SemiSWEET_2"/>
    <property type="match status" value="1"/>
</dbReference>
<evidence type="ECO:0000256" key="3">
    <source>
        <dbReference type="ARBA" id="ARBA00022989"/>
    </source>
</evidence>
<keyword evidence="3 5" id="KW-1133">Transmembrane helix</keyword>
<protein>
    <submittedName>
        <fullName evidence="6">SemiSWEET transporter</fullName>
    </submittedName>
</protein>
<evidence type="ECO:0000256" key="4">
    <source>
        <dbReference type="ARBA" id="ARBA00023136"/>
    </source>
</evidence>
<evidence type="ECO:0000313" key="6">
    <source>
        <dbReference type="EMBL" id="GAA4115900.1"/>
    </source>
</evidence>
<dbReference type="SMART" id="SM00679">
    <property type="entry name" value="CTNS"/>
    <property type="match status" value="1"/>
</dbReference>
<evidence type="ECO:0000256" key="2">
    <source>
        <dbReference type="ARBA" id="ARBA00022692"/>
    </source>
</evidence>
<organism evidence="6 7">
    <name type="scientific">Aquimarina addita</name>
    <dbReference type="NCBI Taxonomy" id="870485"/>
    <lineage>
        <taxon>Bacteria</taxon>
        <taxon>Pseudomonadati</taxon>
        <taxon>Bacteroidota</taxon>
        <taxon>Flavobacteriia</taxon>
        <taxon>Flavobacteriales</taxon>
        <taxon>Flavobacteriaceae</taxon>
        <taxon>Aquimarina</taxon>
    </lineage>
</organism>
<feature type="transmembrane region" description="Helical" evidence="5">
    <location>
        <begin position="37"/>
        <end position="57"/>
    </location>
</feature>
<proteinExistence type="predicted"/>
<keyword evidence="2 5" id="KW-0812">Transmembrane</keyword>
<comment type="caution">
    <text evidence="6">The sequence shown here is derived from an EMBL/GenBank/DDBJ whole genome shotgun (WGS) entry which is preliminary data.</text>
</comment>
<feature type="transmembrane region" description="Helical" evidence="5">
    <location>
        <begin position="6"/>
        <end position="25"/>
    </location>
</feature>
<sequence>MTNAIEILGFVAATLTTAAFLPQVYQTWRTKNAQSLSLYMLLIFFVGVLSWLVYGVLINSMPVIVANVVTAILTFMLLFFKYTYKN</sequence>
<dbReference type="Gene3D" id="1.20.1280.290">
    <property type="match status" value="1"/>
</dbReference>
<keyword evidence="7" id="KW-1185">Reference proteome</keyword>
<gene>
    <name evidence="6" type="ORF">GCM10022393_16280</name>
</gene>
<dbReference type="Proteomes" id="UP001500459">
    <property type="component" value="Unassembled WGS sequence"/>
</dbReference>